<dbReference type="OrthoDB" id="2416822at2759"/>
<organism evidence="1 2">
    <name type="scientific">Funneliformis caledonium</name>
    <dbReference type="NCBI Taxonomy" id="1117310"/>
    <lineage>
        <taxon>Eukaryota</taxon>
        <taxon>Fungi</taxon>
        <taxon>Fungi incertae sedis</taxon>
        <taxon>Mucoromycota</taxon>
        <taxon>Glomeromycotina</taxon>
        <taxon>Glomeromycetes</taxon>
        <taxon>Glomerales</taxon>
        <taxon>Glomeraceae</taxon>
        <taxon>Funneliformis</taxon>
    </lineage>
</organism>
<evidence type="ECO:0000313" key="1">
    <source>
        <dbReference type="EMBL" id="CAG8761456.1"/>
    </source>
</evidence>
<name>A0A9N9J4B1_9GLOM</name>
<protein>
    <submittedName>
        <fullName evidence="1">4943_t:CDS:1</fullName>
    </submittedName>
</protein>
<comment type="caution">
    <text evidence="1">The sequence shown here is derived from an EMBL/GenBank/DDBJ whole genome shotgun (WGS) entry which is preliminary data.</text>
</comment>
<proteinExistence type="predicted"/>
<dbReference type="EMBL" id="CAJVPQ010022846">
    <property type="protein sequence ID" value="CAG8761456.1"/>
    <property type="molecule type" value="Genomic_DNA"/>
</dbReference>
<sequence length="59" mass="6950">ELVKYMQASLPNLIKTTCDEFLINYDDDSTEIPPQKLSHENWIEKEEVLKDITIRILNT</sequence>
<gene>
    <name evidence="1" type="ORF">FCALED_LOCUS16952</name>
</gene>
<keyword evidence="2" id="KW-1185">Reference proteome</keyword>
<feature type="non-terminal residue" evidence="1">
    <location>
        <position position="1"/>
    </location>
</feature>
<reference evidence="1" key="1">
    <citation type="submission" date="2021-06" db="EMBL/GenBank/DDBJ databases">
        <authorList>
            <person name="Kallberg Y."/>
            <person name="Tangrot J."/>
            <person name="Rosling A."/>
        </authorList>
    </citation>
    <scope>NUCLEOTIDE SEQUENCE</scope>
    <source>
        <strain evidence="1">UK204</strain>
    </source>
</reference>
<dbReference type="Proteomes" id="UP000789570">
    <property type="component" value="Unassembled WGS sequence"/>
</dbReference>
<accession>A0A9N9J4B1</accession>
<feature type="non-terminal residue" evidence="1">
    <location>
        <position position="59"/>
    </location>
</feature>
<evidence type="ECO:0000313" key="2">
    <source>
        <dbReference type="Proteomes" id="UP000789570"/>
    </source>
</evidence>
<dbReference type="AlphaFoldDB" id="A0A9N9J4B1"/>